<dbReference type="PANTHER" id="PTHR10977:SF3">
    <property type="entry name" value="DIPHOSPHOMEVALONATE DECARBOXYLASE"/>
    <property type="match status" value="1"/>
</dbReference>
<dbReference type="GO" id="GO:0006695">
    <property type="term" value="P:cholesterol biosynthetic process"/>
    <property type="evidence" value="ECO:0007669"/>
    <property type="project" value="UniProtKB-UniPathway"/>
</dbReference>
<evidence type="ECO:0000259" key="17">
    <source>
        <dbReference type="Pfam" id="PF18376"/>
    </source>
</evidence>
<keyword evidence="5 16" id="KW-0444">Lipid biosynthesis</keyword>
<dbReference type="SUPFAM" id="SSF54211">
    <property type="entry name" value="Ribosomal protein S5 domain 2-like"/>
    <property type="match status" value="1"/>
</dbReference>
<dbReference type="PIRSF" id="PIRSF015950">
    <property type="entry name" value="Mev_P_decrbx"/>
    <property type="match status" value="1"/>
</dbReference>
<dbReference type="SUPFAM" id="SSF55060">
    <property type="entry name" value="GHMP Kinase, C-terminal domain"/>
    <property type="match status" value="1"/>
</dbReference>
<keyword evidence="12 16" id="KW-0753">Steroid metabolism</keyword>
<dbReference type="EC" id="4.1.1.33" evidence="3 15"/>
<dbReference type="NCBIfam" id="TIGR01240">
    <property type="entry name" value="mevDPdecarb"/>
    <property type="match status" value="1"/>
</dbReference>
<feature type="domain" description="Mvd1 C-terminal" evidence="17">
    <location>
        <begin position="225"/>
        <end position="401"/>
    </location>
</feature>
<dbReference type="UniPathway" id="UPA00063"/>
<evidence type="ECO:0000256" key="15">
    <source>
        <dbReference type="PIRNR" id="PIRNR015950"/>
    </source>
</evidence>
<evidence type="ECO:0000256" key="12">
    <source>
        <dbReference type="ARBA" id="ARBA00023221"/>
    </source>
</evidence>
<evidence type="ECO:0000256" key="11">
    <source>
        <dbReference type="ARBA" id="ARBA00023166"/>
    </source>
</evidence>
<dbReference type="STRING" id="53326.A0A016UCG6"/>
<evidence type="ECO:0000259" key="18">
    <source>
        <dbReference type="Pfam" id="PF22700"/>
    </source>
</evidence>
<proteinExistence type="inferred from homology"/>
<dbReference type="Gene3D" id="3.30.70.890">
    <property type="entry name" value="GHMP kinase, C-terminal domain"/>
    <property type="match status" value="1"/>
</dbReference>
<accession>A0A016UCG6</accession>
<keyword evidence="8 16" id="KW-0752">Steroid biosynthesis</keyword>
<keyword evidence="20" id="KW-1185">Reference proteome</keyword>
<comment type="catalytic activity">
    <reaction evidence="14 15 16">
        <text>(R)-5-diphosphomevalonate + ATP = isopentenyl diphosphate + ADP + phosphate + CO2</text>
        <dbReference type="Rhea" id="RHEA:23732"/>
        <dbReference type="ChEBI" id="CHEBI:16526"/>
        <dbReference type="ChEBI" id="CHEBI:30616"/>
        <dbReference type="ChEBI" id="CHEBI:43474"/>
        <dbReference type="ChEBI" id="CHEBI:57557"/>
        <dbReference type="ChEBI" id="CHEBI:128769"/>
        <dbReference type="ChEBI" id="CHEBI:456216"/>
        <dbReference type="EC" id="4.1.1.33"/>
    </reaction>
</comment>
<evidence type="ECO:0000256" key="16">
    <source>
        <dbReference type="RuleBase" id="RU363086"/>
    </source>
</evidence>
<keyword evidence="9 16" id="KW-0756">Sterol biosynthesis</keyword>
<keyword evidence="16" id="KW-0152">Cholesterol biosynthesis</keyword>
<comment type="pathway">
    <text evidence="16">Steroid biosynthesis; cholesterol biosynthesis.</text>
</comment>
<feature type="domain" description="Diphosphomevalonate decarboxylase-like N-terminal" evidence="18">
    <location>
        <begin position="61"/>
        <end position="211"/>
    </location>
</feature>
<evidence type="ECO:0000256" key="1">
    <source>
        <dbReference type="ARBA" id="ARBA00003812"/>
    </source>
</evidence>
<evidence type="ECO:0000256" key="7">
    <source>
        <dbReference type="ARBA" id="ARBA00022840"/>
    </source>
</evidence>
<evidence type="ECO:0000256" key="13">
    <source>
        <dbReference type="ARBA" id="ARBA00023239"/>
    </source>
</evidence>
<dbReference type="OrthoDB" id="10253702at2759"/>
<dbReference type="InterPro" id="IPR005935">
    <property type="entry name" value="Mev_decarb"/>
</dbReference>
<dbReference type="InterPro" id="IPR020568">
    <property type="entry name" value="Ribosomal_Su5_D2-typ_SF"/>
</dbReference>
<keyword evidence="6 15" id="KW-0547">Nucleotide-binding</keyword>
<evidence type="ECO:0000256" key="3">
    <source>
        <dbReference type="ARBA" id="ARBA00012296"/>
    </source>
</evidence>
<dbReference type="AlphaFoldDB" id="A0A016UCG6"/>
<evidence type="ECO:0000256" key="4">
    <source>
        <dbReference type="ARBA" id="ARBA00019335"/>
    </source>
</evidence>
<gene>
    <name evidence="19" type="primary">Acey_s0048.g1721</name>
    <name evidence="19" type="synonym">Acey-Y48B6A.13</name>
    <name evidence="19" type="ORF">Y032_0048g1721</name>
</gene>
<evidence type="ECO:0000313" key="19">
    <source>
        <dbReference type="EMBL" id="EYC12313.1"/>
    </source>
</evidence>
<name>A0A016UCG6_9BILA</name>
<evidence type="ECO:0000256" key="14">
    <source>
        <dbReference type="ARBA" id="ARBA00048154"/>
    </source>
</evidence>
<keyword evidence="16" id="KW-0153">Cholesterol metabolism</keyword>
<dbReference type="Proteomes" id="UP000024635">
    <property type="component" value="Unassembled WGS sequence"/>
</dbReference>
<evidence type="ECO:0000256" key="5">
    <source>
        <dbReference type="ARBA" id="ARBA00022516"/>
    </source>
</evidence>
<dbReference type="InterPro" id="IPR036554">
    <property type="entry name" value="GHMP_kinase_C_sf"/>
</dbReference>
<dbReference type="PANTHER" id="PTHR10977">
    <property type="entry name" value="DIPHOSPHOMEVALONATE DECARBOXYLASE"/>
    <property type="match status" value="1"/>
</dbReference>
<evidence type="ECO:0000256" key="10">
    <source>
        <dbReference type="ARBA" id="ARBA00023098"/>
    </source>
</evidence>
<keyword evidence="10 15" id="KW-0443">Lipid metabolism</keyword>
<dbReference type="InterPro" id="IPR041431">
    <property type="entry name" value="Mvd1_C"/>
</dbReference>
<protein>
    <recommendedName>
        <fullName evidence="4 15">Diphosphomevalonate decarboxylase</fullName>
        <ecNumber evidence="3 15">4.1.1.33</ecNumber>
    </recommendedName>
</protein>
<comment type="similarity">
    <text evidence="2 15 16">Belongs to the diphosphomevalonate decarboxylase family.</text>
</comment>
<keyword evidence="7 15" id="KW-0067">ATP-binding</keyword>
<sequence>MGRCSDEPRFVEVEVPINIALIKYWGKRDEMWGTIPQRDNSNNPEISCGIWPASMLLNSRRRQDLILPVNSSLSLNVDAVVARTRVRISPNDSVVINNVVVDLDKSKRFRQCFDFARQLIRKRSNVEKPGEGTEYGFEVSSTTNFPVGAGLASSAAGFAAIAVAIGKLFDLSATEVSTLARMGSGSACRSVFGGLVEWCAGSDPSGADCVARQVLPEKWWPELRAVIVVIDDGEKEVGSSKGMRNTVETSELLKHRAKCIVPERIKRLSAAFEAHDFHEFALITMADSNQLHAICLDTFPPLKYMSDASWVVIRAVNEFNAGSRMRAAYTFDAGPNACIFVENNNVDELLTHLSRYLKLPPEIHFNRESAGDCVPASITPSTPFAVKNVIVSEVGGSPKILSC</sequence>
<comment type="caution">
    <text evidence="19">The sequence shown here is derived from an EMBL/GenBank/DDBJ whole genome shotgun (WGS) entry which is preliminary data.</text>
</comment>
<evidence type="ECO:0000313" key="20">
    <source>
        <dbReference type="Proteomes" id="UP000024635"/>
    </source>
</evidence>
<evidence type="ECO:0000256" key="9">
    <source>
        <dbReference type="ARBA" id="ARBA00023011"/>
    </source>
</evidence>
<reference evidence="20" key="1">
    <citation type="journal article" date="2015" name="Nat. Genet.">
        <title>The genome and transcriptome of the zoonotic hookworm Ancylostoma ceylanicum identify infection-specific gene families.</title>
        <authorList>
            <person name="Schwarz E.M."/>
            <person name="Hu Y."/>
            <person name="Antoshechkin I."/>
            <person name="Miller M.M."/>
            <person name="Sternberg P.W."/>
            <person name="Aroian R.V."/>
        </authorList>
    </citation>
    <scope>NUCLEOTIDE SEQUENCE</scope>
    <source>
        <strain evidence="20">HY135</strain>
    </source>
</reference>
<evidence type="ECO:0000256" key="2">
    <source>
        <dbReference type="ARBA" id="ARBA00008831"/>
    </source>
</evidence>
<dbReference type="GO" id="GO:0004163">
    <property type="term" value="F:diphosphomevalonate decarboxylase activity"/>
    <property type="evidence" value="ECO:0007669"/>
    <property type="project" value="UniProtKB-UniRule"/>
</dbReference>
<dbReference type="GO" id="GO:0005524">
    <property type="term" value="F:ATP binding"/>
    <property type="evidence" value="ECO:0007669"/>
    <property type="project" value="UniProtKB-UniRule"/>
</dbReference>
<evidence type="ECO:0000256" key="8">
    <source>
        <dbReference type="ARBA" id="ARBA00022955"/>
    </source>
</evidence>
<dbReference type="Pfam" id="PF18376">
    <property type="entry name" value="MDD_C"/>
    <property type="match status" value="1"/>
</dbReference>
<dbReference type="InterPro" id="IPR014721">
    <property type="entry name" value="Ribsml_uS5_D2-typ_fold_subgr"/>
</dbReference>
<comment type="function">
    <text evidence="1 16">Catalyzes the ATP dependent decarboxylation of (R)-5-diphosphomevalonate to form isopentenyl diphosphate (IPP). Functions in the mevalonate (MVA) pathway leading to isopentenyl diphosphate (IPP), a key precursor for the biosynthesis of isoprenoids and sterol synthesis.</text>
</comment>
<dbReference type="GO" id="GO:0005829">
    <property type="term" value="C:cytosol"/>
    <property type="evidence" value="ECO:0007669"/>
    <property type="project" value="InterPro"/>
</dbReference>
<keyword evidence="13 15" id="KW-0456">Lyase</keyword>
<dbReference type="InterPro" id="IPR053859">
    <property type="entry name" value="MVD-like_N"/>
</dbReference>
<organism evidence="19 20">
    <name type="scientific">Ancylostoma ceylanicum</name>
    <dbReference type="NCBI Taxonomy" id="53326"/>
    <lineage>
        <taxon>Eukaryota</taxon>
        <taxon>Metazoa</taxon>
        <taxon>Ecdysozoa</taxon>
        <taxon>Nematoda</taxon>
        <taxon>Chromadorea</taxon>
        <taxon>Rhabditida</taxon>
        <taxon>Rhabditina</taxon>
        <taxon>Rhabditomorpha</taxon>
        <taxon>Strongyloidea</taxon>
        <taxon>Ancylostomatidae</taxon>
        <taxon>Ancylostomatinae</taxon>
        <taxon>Ancylostoma</taxon>
    </lineage>
</organism>
<dbReference type="Gene3D" id="3.30.230.10">
    <property type="match status" value="1"/>
</dbReference>
<keyword evidence="11 16" id="KW-1207">Sterol metabolism</keyword>
<evidence type="ECO:0000256" key="6">
    <source>
        <dbReference type="ARBA" id="ARBA00022741"/>
    </source>
</evidence>
<dbReference type="Pfam" id="PF22700">
    <property type="entry name" value="MVD-like_N"/>
    <property type="match status" value="1"/>
</dbReference>
<dbReference type="InterPro" id="IPR029765">
    <property type="entry name" value="Mev_diP_decarb"/>
</dbReference>
<dbReference type="GO" id="GO:0019287">
    <property type="term" value="P:isopentenyl diphosphate biosynthetic process, mevalonate pathway"/>
    <property type="evidence" value="ECO:0007669"/>
    <property type="project" value="UniProtKB-UniRule"/>
</dbReference>
<dbReference type="EMBL" id="JARK01001384">
    <property type="protein sequence ID" value="EYC12313.1"/>
    <property type="molecule type" value="Genomic_DNA"/>
</dbReference>